<reference evidence="1 2" key="1">
    <citation type="journal article" date="2015" name="Genome Announc.">
        <title>Complete genome sequences for 59 burkholderia isolates, both pathogenic and near neighbor.</title>
        <authorList>
            <person name="Johnson S.L."/>
            <person name="Bishop-Lilly K.A."/>
            <person name="Ladner J.T."/>
            <person name="Daligault H.E."/>
            <person name="Davenport K.W."/>
            <person name="Jaissle J."/>
            <person name="Frey K.G."/>
            <person name="Koroleva G.I."/>
            <person name="Bruce D.C."/>
            <person name="Coyne S.R."/>
            <person name="Broomall S.M."/>
            <person name="Li P.E."/>
            <person name="Teshima H."/>
            <person name="Gibbons H.S."/>
            <person name="Palacios G.F."/>
            <person name="Rosenzweig C.N."/>
            <person name="Redden C.L."/>
            <person name="Xu Y."/>
            <person name="Minogue T.D."/>
            <person name="Chain P.S."/>
        </authorList>
    </citation>
    <scope>NUCLEOTIDE SEQUENCE [LARGE SCALE GENOMIC DNA]</scope>
    <source>
        <strain evidence="1 2">ATCC BAA-463</strain>
    </source>
</reference>
<proteinExistence type="predicted"/>
<dbReference type="AlphaFoldDB" id="A0AAU8SSR0"/>
<evidence type="ECO:0000313" key="2">
    <source>
        <dbReference type="Proteomes" id="UP000032614"/>
    </source>
</evidence>
<dbReference type="Proteomes" id="UP000032614">
    <property type="component" value="Plasmid pBIL"/>
</dbReference>
<keyword evidence="1" id="KW-0614">Plasmid</keyword>
<name>A0AAU8SSR0_9BURK</name>
<geneLocation type="plasmid" evidence="1 2">
    <name>pBIL</name>
</geneLocation>
<evidence type="ECO:0000313" key="1">
    <source>
        <dbReference type="EMBL" id="AJZ56397.1"/>
    </source>
</evidence>
<protein>
    <submittedName>
        <fullName evidence="1">Uncharacterized protein</fullName>
    </submittedName>
</protein>
<gene>
    <name evidence="1" type="ORF">OI25_8006</name>
</gene>
<sequence length="120" mass="13508">MLIVRSLPIIENRVLRRKIALIGIEPRVDVLRLDGNDAAIVAGCGNFRGRLISDGREGEQIRLARALPVRPQAGDEHVLSGLRPELQDHVFLQFAFSELAPFETMSFHVLIERIRDDQSV</sequence>
<organism evidence="1 2">
    <name type="scientific">Paraburkholderia fungorum</name>
    <dbReference type="NCBI Taxonomy" id="134537"/>
    <lineage>
        <taxon>Bacteria</taxon>
        <taxon>Pseudomonadati</taxon>
        <taxon>Pseudomonadota</taxon>
        <taxon>Betaproteobacteria</taxon>
        <taxon>Burkholderiales</taxon>
        <taxon>Burkholderiaceae</taxon>
        <taxon>Paraburkholderia</taxon>
    </lineage>
</organism>
<dbReference type="EMBL" id="CP010024">
    <property type="protein sequence ID" value="AJZ56397.1"/>
    <property type="molecule type" value="Genomic_DNA"/>
</dbReference>
<accession>A0AAU8SSR0</accession>
<dbReference type="KEGG" id="bfn:OI25_8006"/>